<reference evidence="3" key="1">
    <citation type="submission" date="2016-06" db="UniProtKB">
        <authorList>
            <consortium name="WormBaseParasite"/>
        </authorList>
    </citation>
    <scope>IDENTIFICATION</scope>
</reference>
<dbReference type="WBParaSite" id="SBAD_0000943801-mRNA-1">
    <property type="protein sequence ID" value="SBAD_0000943801-mRNA-1"/>
    <property type="gene ID" value="SBAD_0000943801"/>
</dbReference>
<evidence type="ECO:0000313" key="1">
    <source>
        <dbReference type="EMBL" id="VDP21274.1"/>
    </source>
</evidence>
<evidence type="ECO:0000313" key="2">
    <source>
        <dbReference type="Proteomes" id="UP000270296"/>
    </source>
</evidence>
<protein>
    <submittedName>
        <fullName evidence="3">Cyclic nucleotide-binding domain-containing protein</fullName>
    </submittedName>
</protein>
<proteinExistence type="predicted"/>
<organism evidence="3">
    <name type="scientific">Soboliphyme baturini</name>
    <dbReference type="NCBI Taxonomy" id="241478"/>
    <lineage>
        <taxon>Eukaryota</taxon>
        <taxon>Metazoa</taxon>
        <taxon>Ecdysozoa</taxon>
        <taxon>Nematoda</taxon>
        <taxon>Enoplea</taxon>
        <taxon>Dorylaimia</taxon>
        <taxon>Dioctophymatida</taxon>
        <taxon>Dioctophymatoidea</taxon>
        <taxon>Soboliphymatidae</taxon>
        <taxon>Soboliphyme</taxon>
    </lineage>
</organism>
<reference evidence="1 2" key="2">
    <citation type="submission" date="2018-11" db="EMBL/GenBank/DDBJ databases">
        <authorList>
            <consortium name="Pathogen Informatics"/>
        </authorList>
    </citation>
    <scope>NUCLEOTIDE SEQUENCE [LARGE SCALE GENOMIC DNA]</scope>
</reference>
<gene>
    <name evidence="1" type="ORF">SBAD_LOCUS9109</name>
</gene>
<sequence>MKRLDLSQQSTWRRFARTAKCFIGTPVEEDIFRVTVTRGSCVFLNGGTIFGGEQGILCRFALISELLTHHRTERLTEAPLDPSKL</sequence>
<accession>A0A183IZR1</accession>
<name>A0A183IZR1_9BILA</name>
<evidence type="ECO:0000313" key="3">
    <source>
        <dbReference type="WBParaSite" id="SBAD_0000943801-mRNA-1"/>
    </source>
</evidence>
<dbReference type="EMBL" id="UZAM01012334">
    <property type="protein sequence ID" value="VDP21274.1"/>
    <property type="molecule type" value="Genomic_DNA"/>
</dbReference>
<dbReference type="Proteomes" id="UP000270296">
    <property type="component" value="Unassembled WGS sequence"/>
</dbReference>
<keyword evidence="2" id="KW-1185">Reference proteome</keyword>
<dbReference type="AlphaFoldDB" id="A0A183IZR1"/>